<proteinExistence type="predicted"/>
<accession>A0ABY7SHJ9</accession>
<keyword evidence="3" id="KW-1185">Reference proteome</keyword>
<name>A0ABY7SHJ9_9RHOB</name>
<feature type="domain" description="Tox-REase-5" evidence="1">
    <location>
        <begin position="1"/>
        <end position="76"/>
    </location>
</feature>
<dbReference type="Pfam" id="PF15648">
    <property type="entry name" value="Tox-REase-5"/>
    <property type="match status" value="1"/>
</dbReference>
<evidence type="ECO:0000313" key="3">
    <source>
        <dbReference type="Proteomes" id="UP001219349"/>
    </source>
</evidence>
<evidence type="ECO:0000259" key="1">
    <source>
        <dbReference type="Pfam" id="PF15648"/>
    </source>
</evidence>
<gene>
    <name evidence="2" type="ORF">JHX87_12815</name>
</gene>
<dbReference type="RefSeq" id="WP_272833687.1">
    <property type="nucleotide sequence ID" value="NZ_CP067136.1"/>
</dbReference>
<sequence length="110" mass="12970">MGVDFDGLHMAECHLYEAKHGYDGFLRQDDWSAGGRPEPHLWARGAFDSMFDQARRQQILVLPNYPDVRLTWVFSNMMTKLYVFQRFIDEAWVPPIDAEVRPFVKRGYDE</sequence>
<dbReference type="Proteomes" id="UP001219349">
    <property type="component" value="Chromosome"/>
</dbReference>
<dbReference type="EMBL" id="CP067136">
    <property type="protein sequence ID" value="WCR06369.1"/>
    <property type="molecule type" value="Genomic_DNA"/>
</dbReference>
<evidence type="ECO:0000313" key="2">
    <source>
        <dbReference type="EMBL" id="WCR06369.1"/>
    </source>
</evidence>
<dbReference type="InterPro" id="IPR028904">
    <property type="entry name" value="Tox-REase-5_dom"/>
</dbReference>
<reference evidence="2 3" key="1">
    <citation type="submission" date="2021-01" db="EMBL/GenBank/DDBJ databases">
        <title>Biogeographic distribution of Paracoccus.</title>
        <authorList>
            <person name="Hollensteiner J."/>
            <person name="Leineberger J."/>
            <person name="Brinkhoff T."/>
            <person name="Daniel R."/>
        </authorList>
    </citation>
    <scope>NUCLEOTIDE SEQUENCE [LARGE SCALE GENOMIC DNA]</scope>
    <source>
        <strain evidence="2 3">KCTC 22803</strain>
    </source>
</reference>
<protein>
    <recommendedName>
        <fullName evidence="1">Tox-REase-5 domain-containing protein</fullName>
    </recommendedName>
</protein>
<organism evidence="2 3">
    <name type="scientific">Paracoccus fistulariae</name>
    <dbReference type="NCBI Taxonomy" id="658446"/>
    <lineage>
        <taxon>Bacteria</taxon>
        <taxon>Pseudomonadati</taxon>
        <taxon>Pseudomonadota</taxon>
        <taxon>Alphaproteobacteria</taxon>
        <taxon>Rhodobacterales</taxon>
        <taxon>Paracoccaceae</taxon>
        <taxon>Paracoccus</taxon>
    </lineage>
</organism>